<dbReference type="Proteomes" id="UP000193834">
    <property type="component" value="Unassembled WGS sequence"/>
</dbReference>
<dbReference type="Gene3D" id="1.20.5.1930">
    <property type="match status" value="1"/>
</dbReference>
<feature type="domain" description="HAMP" evidence="26">
    <location>
        <begin position="68"/>
        <end position="121"/>
    </location>
</feature>
<dbReference type="PROSITE" id="PS50885">
    <property type="entry name" value="HAMP"/>
    <property type="match status" value="1"/>
</dbReference>
<keyword evidence="10" id="KW-0597">Phosphoprotein</keyword>
<dbReference type="GO" id="GO:0046872">
    <property type="term" value="F:metal ion binding"/>
    <property type="evidence" value="ECO:0007669"/>
    <property type="project" value="UniProtKB-KW"/>
</dbReference>
<dbReference type="GO" id="GO:0000155">
    <property type="term" value="F:phosphorelay sensor kinase activity"/>
    <property type="evidence" value="ECO:0007669"/>
    <property type="project" value="InterPro"/>
</dbReference>
<accession>A0A1X7LN19</accession>
<dbReference type="CDD" id="cd06225">
    <property type="entry name" value="HAMP"/>
    <property type="match status" value="1"/>
</dbReference>
<dbReference type="PRINTS" id="PR00344">
    <property type="entry name" value="BCTRLSENSOR"/>
</dbReference>
<evidence type="ECO:0000256" key="2">
    <source>
        <dbReference type="ARBA" id="ARBA00001966"/>
    </source>
</evidence>
<dbReference type="InterPro" id="IPR003660">
    <property type="entry name" value="HAMP_dom"/>
</dbReference>
<dbReference type="InterPro" id="IPR004358">
    <property type="entry name" value="Sig_transdc_His_kin-like_C"/>
</dbReference>
<evidence type="ECO:0000256" key="8">
    <source>
        <dbReference type="ARBA" id="ARBA00022485"/>
    </source>
</evidence>
<dbReference type="PANTHER" id="PTHR24421">
    <property type="entry name" value="NITRATE/NITRITE SENSOR PROTEIN NARX-RELATED"/>
    <property type="match status" value="1"/>
</dbReference>
<feature type="domain" description="Histidine kinase" evidence="25">
    <location>
        <begin position="148"/>
        <end position="343"/>
    </location>
</feature>
<dbReference type="InterPro" id="IPR003594">
    <property type="entry name" value="HATPase_dom"/>
</dbReference>
<dbReference type="InterPro" id="IPR050482">
    <property type="entry name" value="Sensor_HK_TwoCompSys"/>
</dbReference>
<keyword evidence="8" id="KW-0004">4Fe-4S</keyword>
<dbReference type="Pfam" id="PF07730">
    <property type="entry name" value="HisKA_3"/>
    <property type="match status" value="1"/>
</dbReference>
<evidence type="ECO:0000313" key="28">
    <source>
        <dbReference type="Proteomes" id="UP000193834"/>
    </source>
</evidence>
<comment type="subcellular location">
    <subcellularLocation>
        <location evidence="4">Cell membrane</location>
        <topology evidence="4">Multi-pass membrane protein</topology>
    </subcellularLocation>
    <subcellularLocation>
        <location evidence="3">Cytoplasm</location>
    </subcellularLocation>
</comment>
<dbReference type="EMBL" id="FXAZ01000005">
    <property type="protein sequence ID" value="SMG54529.1"/>
    <property type="molecule type" value="Genomic_DNA"/>
</dbReference>
<evidence type="ECO:0000256" key="13">
    <source>
        <dbReference type="ARBA" id="ARBA00022723"/>
    </source>
</evidence>
<dbReference type="Gene3D" id="6.10.340.10">
    <property type="match status" value="1"/>
</dbReference>
<dbReference type="SMART" id="SM00304">
    <property type="entry name" value="HAMP"/>
    <property type="match status" value="1"/>
</dbReference>
<keyword evidence="28" id="KW-1185">Reference proteome</keyword>
<protein>
    <recommendedName>
        <fullName evidence="6">Oxygen sensor histidine kinase NreB</fullName>
        <ecNumber evidence="5">2.7.13.3</ecNumber>
    </recommendedName>
    <alternativeName>
        <fullName evidence="23">Nitrogen regulation protein B</fullName>
    </alternativeName>
</protein>
<evidence type="ECO:0000259" key="26">
    <source>
        <dbReference type="PROSITE" id="PS50885"/>
    </source>
</evidence>
<keyword evidence="21 24" id="KW-0472">Membrane</keyword>
<evidence type="ECO:0000256" key="21">
    <source>
        <dbReference type="ARBA" id="ARBA00023136"/>
    </source>
</evidence>
<keyword evidence="13" id="KW-0479">Metal-binding</keyword>
<evidence type="ECO:0000256" key="7">
    <source>
        <dbReference type="ARBA" id="ARBA00022475"/>
    </source>
</evidence>
<dbReference type="AlphaFoldDB" id="A0A1X7LN19"/>
<keyword evidence="17 24" id="KW-1133">Transmembrane helix</keyword>
<keyword evidence="12 24" id="KW-0812">Transmembrane</keyword>
<evidence type="ECO:0000256" key="23">
    <source>
        <dbReference type="ARBA" id="ARBA00030800"/>
    </source>
</evidence>
<evidence type="ECO:0000256" key="14">
    <source>
        <dbReference type="ARBA" id="ARBA00022741"/>
    </source>
</evidence>
<dbReference type="EC" id="2.7.13.3" evidence="5"/>
<dbReference type="GO" id="GO:0046983">
    <property type="term" value="F:protein dimerization activity"/>
    <property type="evidence" value="ECO:0007669"/>
    <property type="project" value="InterPro"/>
</dbReference>
<evidence type="ECO:0000259" key="25">
    <source>
        <dbReference type="PROSITE" id="PS50109"/>
    </source>
</evidence>
<keyword evidence="20" id="KW-0411">Iron-sulfur</keyword>
<name>A0A1X7LN19_9BACL</name>
<dbReference type="SMART" id="SM00387">
    <property type="entry name" value="HATPase_c"/>
    <property type="match status" value="1"/>
</dbReference>
<comment type="cofactor">
    <cofactor evidence="2">
        <name>[4Fe-4S] cluster</name>
        <dbReference type="ChEBI" id="CHEBI:49883"/>
    </cofactor>
</comment>
<evidence type="ECO:0000256" key="6">
    <source>
        <dbReference type="ARBA" id="ARBA00017322"/>
    </source>
</evidence>
<keyword evidence="7" id="KW-1003">Cell membrane</keyword>
<evidence type="ECO:0000256" key="20">
    <source>
        <dbReference type="ARBA" id="ARBA00023014"/>
    </source>
</evidence>
<dbReference type="PANTHER" id="PTHR24421:SF37">
    <property type="entry name" value="SENSOR HISTIDINE KINASE NARS"/>
    <property type="match status" value="1"/>
</dbReference>
<dbReference type="GO" id="GO:0005886">
    <property type="term" value="C:plasma membrane"/>
    <property type="evidence" value="ECO:0007669"/>
    <property type="project" value="UniProtKB-SubCell"/>
</dbReference>
<evidence type="ECO:0000256" key="5">
    <source>
        <dbReference type="ARBA" id="ARBA00012438"/>
    </source>
</evidence>
<evidence type="ECO:0000256" key="3">
    <source>
        <dbReference type="ARBA" id="ARBA00004496"/>
    </source>
</evidence>
<dbReference type="GO" id="GO:0005524">
    <property type="term" value="F:ATP binding"/>
    <property type="evidence" value="ECO:0007669"/>
    <property type="project" value="UniProtKB-KW"/>
</dbReference>
<dbReference type="InterPro" id="IPR005467">
    <property type="entry name" value="His_kinase_dom"/>
</dbReference>
<evidence type="ECO:0000256" key="24">
    <source>
        <dbReference type="SAM" id="Phobius"/>
    </source>
</evidence>
<proteinExistence type="predicted"/>
<dbReference type="CDD" id="cd16917">
    <property type="entry name" value="HATPase_UhpB-NarQ-NarX-like"/>
    <property type="match status" value="1"/>
</dbReference>
<dbReference type="SUPFAM" id="SSF55874">
    <property type="entry name" value="ATPase domain of HSP90 chaperone/DNA topoisomerase II/histidine kinase"/>
    <property type="match status" value="1"/>
</dbReference>
<feature type="transmembrane region" description="Helical" evidence="24">
    <location>
        <begin position="12"/>
        <end position="35"/>
    </location>
</feature>
<evidence type="ECO:0000256" key="16">
    <source>
        <dbReference type="ARBA" id="ARBA00022840"/>
    </source>
</evidence>
<evidence type="ECO:0000256" key="11">
    <source>
        <dbReference type="ARBA" id="ARBA00022679"/>
    </source>
</evidence>
<dbReference type="GO" id="GO:0051539">
    <property type="term" value="F:4 iron, 4 sulfur cluster binding"/>
    <property type="evidence" value="ECO:0007669"/>
    <property type="project" value="UniProtKB-KW"/>
</dbReference>
<dbReference type="Pfam" id="PF02518">
    <property type="entry name" value="HATPase_c"/>
    <property type="match status" value="1"/>
</dbReference>
<dbReference type="GO" id="GO:0005737">
    <property type="term" value="C:cytoplasm"/>
    <property type="evidence" value="ECO:0007669"/>
    <property type="project" value="UniProtKB-SubCell"/>
</dbReference>
<dbReference type="PROSITE" id="PS50109">
    <property type="entry name" value="HIS_KIN"/>
    <property type="match status" value="1"/>
</dbReference>
<sequence length="362" mass="41112">MIKKLYRNARSVKWELLVTFILSGCIIISVLWIGLLYGDDWMNGLNWWTYGIITVLIVSSFTGYIAGLRLQRRLDVLHEAMMQVTKGNSAYRIEENDEDASFSRLFDDFNTMTSRMEHKLKVLQKLSEQQGDDRERVSETIVQEERKRLARDLHDTVSQQLFAMHMASSSLPKIMEMDQERGKMVITQLIEISHTAQRQMRGLIAQLRPIELDGKSLVEALQYWFPDYCNQNGLQGKLDLQVEEALSDVKEHQLFLLIQEAMANVVKHAKAKQVTLTLQESERRLLLHLADDGVGFNRNAVSHGGSYGLSTMNERVDKLGGHLELISQPGAGTTVRVQIPLFEDDLGEAQTKEQDGEGGAYG</sequence>
<evidence type="ECO:0000256" key="18">
    <source>
        <dbReference type="ARBA" id="ARBA00023004"/>
    </source>
</evidence>
<keyword evidence="19" id="KW-0902">Two-component regulatory system</keyword>
<keyword evidence="11" id="KW-0808">Transferase</keyword>
<dbReference type="RefSeq" id="WP_085496727.1">
    <property type="nucleotide sequence ID" value="NZ_FXAZ01000005.1"/>
</dbReference>
<keyword evidence="9" id="KW-0963">Cytoplasm</keyword>
<evidence type="ECO:0000313" key="27">
    <source>
        <dbReference type="EMBL" id="SMG54529.1"/>
    </source>
</evidence>
<dbReference type="InterPro" id="IPR011712">
    <property type="entry name" value="Sig_transdc_His_kin_sub3_dim/P"/>
</dbReference>
<evidence type="ECO:0000256" key="22">
    <source>
        <dbReference type="ARBA" id="ARBA00024827"/>
    </source>
</evidence>
<keyword evidence="18" id="KW-0408">Iron</keyword>
<dbReference type="InterPro" id="IPR036890">
    <property type="entry name" value="HATPase_C_sf"/>
</dbReference>
<evidence type="ECO:0000256" key="19">
    <source>
        <dbReference type="ARBA" id="ARBA00023012"/>
    </source>
</evidence>
<keyword evidence="14" id="KW-0547">Nucleotide-binding</keyword>
<organism evidence="27 28">
    <name type="scientific">Paenibacillus aquistagni</name>
    <dbReference type="NCBI Taxonomy" id="1852522"/>
    <lineage>
        <taxon>Bacteria</taxon>
        <taxon>Bacillati</taxon>
        <taxon>Bacillota</taxon>
        <taxon>Bacilli</taxon>
        <taxon>Bacillales</taxon>
        <taxon>Paenibacillaceae</taxon>
        <taxon>Paenibacillus</taxon>
    </lineage>
</organism>
<comment type="catalytic activity">
    <reaction evidence="1">
        <text>ATP + protein L-histidine = ADP + protein N-phospho-L-histidine.</text>
        <dbReference type="EC" id="2.7.13.3"/>
    </reaction>
</comment>
<evidence type="ECO:0000256" key="4">
    <source>
        <dbReference type="ARBA" id="ARBA00004651"/>
    </source>
</evidence>
<evidence type="ECO:0000256" key="12">
    <source>
        <dbReference type="ARBA" id="ARBA00022692"/>
    </source>
</evidence>
<evidence type="ECO:0000256" key="9">
    <source>
        <dbReference type="ARBA" id="ARBA00022490"/>
    </source>
</evidence>
<comment type="function">
    <text evidence="22">Member of the two-component regulatory system NreB/NreC involved in the control of dissimilatory nitrate/nitrite reduction in response to oxygen. NreB functions as a direct oxygen sensor histidine kinase which is autophosphorylated, in the absence of oxygen, probably at the conserved histidine residue, and transfers its phosphate group probably to a conserved aspartate residue of NreC. NreB/NreC activates the expression of the nitrate (narGHJI) and nitrite (nir) reductase operons, as well as the putative nitrate transporter gene narT.</text>
</comment>
<dbReference type="OrthoDB" id="9795828at2"/>
<reference evidence="27 28" key="1">
    <citation type="submission" date="2017-04" db="EMBL/GenBank/DDBJ databases">
        <authorList>
            <person name="Afonso C.L."/>
            <person name="Miller P.J."/>
            <person name="Scott M.A."/>
            <person name="Spackman E."/>
            <person name="Goraichik I."/>
            <person name="Dimitrov K.M."/>
            <person name="Suarez D.L."/>
            <person name="Swayne D.E."/>
        </authorList>
    </citation>
    <scope>NUCLEOTIDE SEQUENCE [LARGE SCALE GENOMIC DNA]</scope>
    <source>
        <strain evidence="27 28">11</strain>
    </source>
</reference>
<gene>
    <name evidence="27" type="ORF">SAMN06295960_3763</name>
</gene>
<evidence type="ECO:0000256" key="10">
    <source>
        <dbReference type="ARBA" id="ARBA00022553"/>
    </source>
</evidence>
<evidence type="ECO:0000256" key="15">
    <source>
        <dbReference type="ARBA" id="ARBA00022777"/>
    </source>
</evidence>
<dbReference type="Gene3D" id="3.30.565.10">
    <property type="entry name" value="Histidine kinase-like ATPase, C-terminal domain"/>
    <property type="match status" value="1"/>
</dbReference>
<keyword evidence="16" id="KW-0067">ATP-binding</keyword>
<evidence type="ECO:0000256" key="17">
    <source>
        <dbReference type="ARBA" id="ARBA00022989"/>
    </source>
</evidence>
<keyword evidence="15 27" id="KW-0418">Kinase</keyword>
<feature type="transmembrane region" description="Helical" evidence="24">
    <location>
        <begin position="47"/>
        <end position="67"/>
    </location>
</feature>
<evidence type="ECO:0000256" key="1">
    <source>
        <dbReference type="ARBA" id="ARBA00000085"/>
    </source>
</evidence>
<dbReference type="STRING" id="1852522.SAMN06295960_3763"/>